<comment type="caution">
    <text evidence="1">The sequence shown here is derived from an EMBL/GenBank/DDBJ whole genome shotgun (WGS) entry which is preliminary data.</text>
</comment>
<protein>
    <submittedName>
        <fullName evidence="1">Uncharacterized protein</fullName>
    </submittedName>
</protein>
<keyword evidence="2" id="KW-1185">Reference proteome</keyword>
<organism evidence="1 2">
    <name type="scientific">Apiospora hydei</name>
    <dbReference type="NCBI Taxonomy" id="1337664"/>
    <lineage>
        <taxon>Eukaryota</taxon>
        <taxon>Fungi</taxon>
        <taxon>Dikarya</taxon>
        <taxon>Ascomycota</taxon>
        <taxon>Pezizomycotina</taxon>
        <taxon>Sordariomycetes</taxon>
        <taxon>Xylariomycetidae</taxon>
        <taxon>Amphisphaeriales</taxon>
        <taxon>Apiosporaceae</taxon>
        <taxon>Apiospora</taxon>
    </lineage>
</organism>
<dbReference type="EMBL" id="JAQQWN010000005">
    <property type="protein sequence ID" value="KAK8084589.1"/>
    <property type="molecule type" value="Genomic_DNA"/>
</dbReference>
<name>A0ABR1WR55_9PEZI</name>
<dbReference type="Proteomes" id="UP001433268">
    <property type="component" value="Unassembled WGS sequence"/>
</dbReference>
<reference evidence="1 2" key="1">
    <citation type="submission" date="2023-01" db="EMBL/GenBank/DDBJ databases">
        <title>Analysis of 21 Apiospora genomes using comparative genomics revels a genus with tremendous synthesis potential of carbohydrate active enzymes and secondary metabolites.</title>
        <authorList>
            <person name="Sorensen T."/>
        </authorList>
    </citation>
    <scope>NUCLEOTIDE SEQUENCE [LARGE SCALE GENOMIC DNA]</scope>
    <source>
        <strain evidence="1 2">CBS 114990</strain>
    </source>
</reference>
<gene>
    <name evidence="1" type="ORF">PG997_005860</name>
</gene>
<sequence>MLDSITPDVQRLCYKRPLAPLTSRFKLVSDPCPDAESDASDSFSSQSSLRHPKFLADRWPSCGLGVACSGKALVRTEAVNPRQQLRWHRKSPEPAIRSKVESLRLCGKWRCNALCCLSMHGQQCTRVADLVWVKKGRI</sequence>
<dbReference type="RefSeq" id="XP_066669098.1">
    <property type="nucleotide sequence ID" value="XM_066810175.1"/>
</dbReference>
<accession>A0ABR1WR55</accession>
<evidence type="ECO:0000313" key="1">
    <source>
        <dbReference type="EMBL" id="KAK8084589.1"/>
    </source>
</evidence>
<evidence type="ECO:0000313" key="2">
    <source>
        <dbReference type="Proteomes" id="UP001433268"/>
    </source>
</evidence>
<dbReference type="GeneID" id="92043235"/>
<proteinExistence type="predicted"/>